<protein>
    <submittedName>
        <fullName evidence="2">Uncharacterized protein</fullName>
    </submittedName>
</protein>
<dbReference type="AlphaFoldDB" id="M2TDI8"/>
<evidence type="ECO:0000256" key="1">
    <source>
        <dbReference type="SAM" id="SignalP"/>
    </source>
</evidence>
<feature type="chain" id="PRO_5004025847" evidence="1">
    <location>
        <begin position="31"/>
        <end position="98"/>
    </location>
</feature>
<accession>M2TDI8</accession>
<comment type="caution">
    <text evidence="2">The sequence shown here is derived from an EMBL/GenBank/DDBJ whole genome shotgun (WGS) entry which is preliminary data.</text>
</comment>
<dbReference type="Proteomes" id="UP000011717">
    <property type="component" value="Unassembled WGS sequence"/>
</dbReference>
<dbReference type="EMBL" id="AMRV01000001">
    <property type="protein sequence ID" value="EMD84574.1"/>
    <property type="molecule type" value="Genomic_DNA"/>
</dbReference>
<keyword evidence="3" id="KW-1185">Reference proteome</keyword>
<keyword evidence="1" id="KW-0732">Signal</keyword>
<organism evidence="2 3">
    <name type="scientific">Pacificimonas flava</name>
    <dbReference type="NCBI Taxonomy" id="1234595"/>
    <lineage>
        <taxon>Bacteria</taxon>
        <taxon>Pseudomonadati</taxon>
        <taxon>Pseudomonadota</taxon>
        <taxon>Alphaproteobacteria</taxon>
        <taxon>Sphingomonadales</taxon>
        <taxon>Sphingosinicellaceae</taxon>
        <taxon>Pacificimonas</taxon>
    </lineage>
</organism>
<sequence>MDLVKNALIAIAALLATGLNVGVAVGPAHAAEPSVCETMPQDIRAAAANADANDANRALRKVDIGVRLCDAGNERAASKQFDRALKVLDLTPTELAQR</sequence>
<evidence type="ECO:0000313" key="3">
    <source>
        <dbReference type="Proteomes" id="UP000011717"/>
    </source>
</evidence>
<feature type="signal peptide" evidence="1">
    <location>
        <begin position="1"/>
        <end position="30"/>
    </location>
</feature>
<evidence type="ECO:0000313" key="2">
    <source>
        <dbReference type="EMBL" id="EMD84574.1"/>
    </source>
</evidence>
<reference evidence="2 3" key="1">
    <citation type="journal article" date="2013" name="Genome Announc.">
        <title>Draft Genome Sequence of Strain JLT2015T, Belonging to the Family Sphingomonadaceae of the Alphaproteobacteria.</title>
        <authorList>
            <person name="Tang K."/>
            <person name="Liu K."/>
            <person name="Li S."/>
            <person name="Jiao N."/>
        </authorList>
    </citation>
    <scope>NUCLEOTIDE SEQUENCE [LARGE SCALE GENOMIC DNA]</scope>
    <source>
        <strain evidence="2 3">JLT2015</strain>
    </source>
</reference>
<proteinExistence type="predicted"/>
<gene>
    <name evidence="2" type="ORF">C725_0504</name>
</gene>
<name>M2TDI8_9SPHN</name>